<dbReference type="eggNOG" id="ENOG502QRE8">
    <property type="taxonomic scope" value="Eukaryota"/>
</dbReference>
<dbReference type="PANTHER" id="PTHR21596:SF55">
    <property type="entry name" value="OS12G0572500 PROTEIN"/>
    <property type="match status" value="1"/>
</dbReference>
<evidence type="ECO:0000259" key="2">
    <source>
        <dbReference type="Pfam" id="PF03469"/>
    </source>
</evidence>
<evidence type="ECO:0000256" key="1">
    <source>
        <dbReference type="SAM" id="MobiDB-lite"/>
    </source>
</evidence>
<dbReference type="GO" id="GO:0080188">
    <property type="term" value="P:gene silencing by siRNA-directed DNA methylation"/>
    <property type="evidence" value="ECO:0007669"/>
    <property type="project" value="InterPro"/>
</dbReference>
<dbReference type="PaxDb" id="65489-OBART12G16490.1"/>
<keyword evidence="4" id="KW-1185">Reference proteome</keyword>
<organism evidence="3">
    <name type="scientific">Oryza barthii</name>
    <dbReference type="NCBI Taxonomy" id="65489"/>
    <lineage>
        <taxon>Eukaryota</taxon>
        <taxon>Viridiplantae</taxon>
        <taxon>Streptophyta</taxon>
        <taxon>Embryophyta</taxon>
        <taxon>Tracheophyta</taxon>
        <taxon>Spermatophyta</taxon>
        <taxon>Magnoliopsida</taxon>
        <taxon>Liliopsida</taxon>
        <taxon>Poales</taxon>
        <taxon>Poaceae</taxon>
        <taxon>BOP clade</taxon>
        <taxon>Oryzoideae</taxon>
        <taxon>Oryzeae</taxon>
        <taxon>Oryzinae</taxon>
        <taxon>Oryza</taxon>
    </lineage>
</organism>
<feature type="compositionally biased region" description="Polar residues" evidence="1">
    <location>
        <begin position="166"/>
        <end position="175"/>
    </location>
</feature>
<dbReference type="AlphaFoldDB" id="A0A0D3HVY0"/>
<name>A0A0D3HVY0_9ORYZ</name>
<reference evidence="3" key="2">
    <citation type="submission" date="2015-03" db="UniProtKB">
        <authorList>
            <consortium name="EnsemblPlants"/>
        </authorList>
    </citation>
    <scope>IDENTIFICATION</scope>
</reference>
<dbReference type="Gramene" id="OBART12G16490.1">
    <property type="protein sequence ID" value="OBART12G16490.1"/>
    <property type="gene ID" value="OBART12G16490"/>
</dbReference>
<feature type="region of interest" description="Disordered" evidence="1">
    <location>
        <begin position="116"/>
        <end position="142"/>
    </location>
</feature>
<protein>
    <recommendedName>
        <fullName evidence="2">Factor of DNA methylation 1-5/IDN2 domain-containing protein</fullName>
    </recommendedName>
</protein>
<evidence type="ECO:0000313" key="3">
    <source>
        <dbReference type="EnsemblPlants" id="OBART12G16490.1"/>
    </source>
</evidence>
<dbReference type="Proteomes" id="UP000026960">
    <property type="component" value="Chromosome 12"/>
</dbReference>
<sequence length="372" mass="42560">MAEPRNAGDDLGGRMKLIASMVDSKLFFHKDAIAEYMDIKKLVGDLAEEKEMMEQERHGSKEELDAANRELLRAKQRIAEAMEELAAAKQQLGAKCRELEQKSDELEDLRRKKKIQESETDAGVHQQQQHHEKSSPEPGPELVQSKGVCCYKNRCRQDQCVKGRNSSRQTWSSRRQLMKDPTIGHCPSRDDDLEMVREKLIKGFIGIDAEYHIGIKEIGVLNDNPFHSACNEKLPPEEAEMVASELNSQWQELLNDKSWNPFHTITVDGDRQVEVIYADDDRLKDLKMTWGEGPYKSVTDALVERKEYNIDGPGVFDLWNYKEGRKASLGECIDYVFDHVKQLKIVRRKTPSVEFESVCDAGRTLIKYGDMA</sequence>
<dbReference type="Pfam" id="PF03469">
    <property type="entry name" value="XH"/>
    <property type="match status" value="1"/>
</dbReference>
<dbReference type="EnsemblPlants" id="OBART12G16490.1">
    <property type="protein sequence ID" value="OBART12G16490.1"/>
    <property type="gene ID" value="OBART12G16490"/>
</dbReference>
<feature type="domain" description="Factor of DNA methylation 1-5/IDN2" evidence="2">
    <location>
        <begin position="216"/>
        <end position="344"/>
    </location>
</feature>
<feature type="region of interest" description="Disordered" evidence="1">
    <location>
        <begin position="166"/>
        <end position="190"/>
    </location>
</feature>
<accession>A0A0D3HVY0</accession>
<evidence type="ECO:0000313" key="4">
    <source>
        <dbReference type="Proteomes" id="UP000026960"/>
    </source>
</evidence>
<reference evidence="3" key="1">
    <citation type="journal article" date="2009" name="Rice">
        <title>De Novo Next Generation Sequencing of Plant Genomes.</title>
        <authorList>
            <person name="Rounsley S."/>
            <person name="Marri P.R."/>
            <person name="Yu Y."/>
            <person name="He R."/>
            <person name="Sisneros N."/>
            <person name="Goicoechea J.L."/>
            <person name="Lee S.J."/>
            <person name="Angelova A."/>
            <person name="Kudrna D."/>
            <person name="Luo M."/>
            <person name="Affourtit J."/>
            <person name="Desany B."/>
            <person name="Knight J."/>
            <person name="Niazi F."/>
            <person name="Egholm M."/>
            <person name="Wing R.A."/>
        </authorList>
    </citation>
    <scope>NUCLEOTIDE SEQUENCE [LARGE SCALE GENOMIC DNA]</scope>
    <source>
        <strain evidence="3">cv. IRGC 105608</strain>
    </source>
</reference>
<dbReference type="STRING" id="65489.A0A0D3HVY0"/>
<dbReference type="PANTHER" id="PTHR21596">
    <property type="entry name" value="RIBONUCLEASE P SUBUNIT P38"/>
    <property type="match status" value="1"/>
</dbReference>
<dbReference type="InterPro" id="IPR005379">
    <property type="entry name" value="FDM1-5/IDN2_XH"/>
</dbReference>
<dbReference type="InterPro" id="IPR045177">
    <property type="entry name" value="FDM1-5/IDN2"/>
</dbReference>
<dbReference type="HOGENOM" id="CLU_021775_3_0_1"/>
<proteinExistence type="predicted"/>